<dbReference type="Gene3D" id="1.10.150.20">
    <property type="entry name" value="5' to 3' exonuclease, C-terminal subdomain"/>
    <property type="match status" value="1"/>
</dbReference>
<dbReference type="InterPro" id="IPR001098">
    <property type="entry name" value="DNA-dir_DNA_pol_A_palm_dom"/>
</dbReference>
<evidence type="ECO:0000259" key="5">
    <source>
        <dbReference type="SMART" id="SM00482"/>
    </source>
</evidence>
<dbReference type="GO" id="GO:0003887">
    <property type="term" value="F:DNA-directed DNA polymerase activity"/>
    <property type="evidence" value="ECO:0007669"/>
    <property type="project" value="UniProtKB-EC"/>
</dbReference>
<accession>A0A543AQY3</accession>
<evidence type="ECO:0000256" key="4">
    <source>
        <dbReference type="SAM" id="MobiDB-lite"/>
    </source>
</evidence>
<feature type="region of interest" description="Disordered" evidence="4">
    <location>
        <begin position="1"/>
        <end position="28"/>
    </location>
</feature>
<dbReference type="CDD" id="cd06444">
    <property type="entry name" value="DNA_pol_A"/>
    <property type="match status" value="1"/>
</dbReference>
<comment type="catalytic activity">
    <reaction evidence="3">
        <text>DNA(n) + a 2'-deoxyribonucleoside 5'-triphosphate = DNA(n+1) + diphosphate</text>
        <dbReference type="Rhea" id="RHEA:22508"/>
        <dbReference type="Rhea" id="RHEA-COMP:17339"/>
        <dbReference type="Rhea" id="RHEA-COMP:17340"/>
        <dbReference type="ChEBI" id="CHEBI:33019"/>
        <dbReference type="ChEBI" id="CHEBI:61560"/>
        <dbReference type="ChEBI" id="CHEBI:173112"/>
        <dbReference type="EC" id="2.7.7.7"/>
    </reaction>
</comment>
<feature type="domain" description="DNA-directed DNA polymerase family A palm" evidence="5">
    <location>
        <begin position="317"/>
        <end position="504"/>
    </location>
</feature>
<gene>
    <name evidence="6" type="ORF">FB566_0470</name>
</gene>
<protein>
    <recommendedName>
        <fullName evidence="1">DNA-directed DNA polymerase</fullName>
        <ecNumber evidence="1">2.7.7.7</ecNumber>
    </recommendedName>
</protein>
<name>A0A543AQY3_9ACTN</name>
<keyword evidence="2" id="KW-0235">DNA replication</keyword>
<organism evidence="6 7">
    <name type="scientific">Stackebrandtia endophytica</name>
    <dbReference type="NCBI Taxonomy" id="1496996"/>
    <lineage>
        <taxon>Bacteria</taxon>
        <taxon>Bacillati</taxon>
        <taxon>Actinomycetota</taxon>
        <taxon>Actinomycetes</taxon>
        <taxon>Glycomycetales</taxon>
        <taxon>Glycomycetaceae</taxon>
        <taxon>Stackebrandtia</taxon>
    </lineage>
</organism>
<dbReference type="SUPFAM" id="SSF56672">
    <property type="entry name" value="DNA/RNA polymerases"/>
    <property type="match status" value="1"/>
</dbReference>
<dbReference type="SMART" id="SM00482">
    <property type="entry name" value="POLAc"/>
    <property type="match status" value="1"/>
</dbReference>
<evidence type="ECO:0000256" key="1">
    <source>
        <dbReference type="ARBA" id="ARBA00012417"/>
    </source>
</evidence>
<proteinExistence type="predicted"/>
<dbReference type="Pfam" id="PF00476">
    <property type="entry name" value="DNA_pol_A"/>
    <property type="match status" value="1"/>
</dbReference>
<dbReference type="Gene3D" id="3.30.70.370">
    <property type="match status" value="1"/>
</dbReference>
<comment type="caution">
    <text evidence="6">The sequence shown here is derived from an EMBL/GenBank/DDBJ whole genome shotgun (WGS) entry which is preliminary data.</text>
</comment>
<dbReference type="AlphaFoldDB" id="A0A543AQY3"/>
<reference evidence="6 7" key="1">
    <citation type="submission" date="2019-06" db="EMBL/GenBank/DDBJ databases">
        <title>Sequencing the genomes of 1000 actinobacteria strains.</title>
        <authorList>
            <person name="Klenk H.-P."/>
        </authorList>
    </citation>
    <scope>NUCLEOTIDE SEQUENCE [LARGE SCALE GENOMIC DNA]</scope>
    <source>
        <strain evidence="6 7">DSM 45928</strain>
    </source>
</reference>
<dbReference type="Proteomes" id="UP000317043">
    <property type="component" value="Unassembled WGS sequence"/>
</dbReference>
<dbReference type="InterPro" id="IPR002298">
    <property type="entry name" value="DNA_polymerase_A"/>
</dbReference>
<dbReference type="EC" id="2.7.7.7" evidence="1"/>
<dbReference type="GO" id="GO:0006261">
    <property type="term" value="P:DNA-templated DNA replication"/>
    <property type="evidence" value="ECO:0007669"/>
    <property type="project" value="InterPro"/>
</dbReference>
<dbReference type="GO" id="GO:0003677">
    <property type="term" value="F:DNA binding"/>
    <property type="evidence" value="ECO:0007669"/>
    <property type="project" value="InterPro"/>
</dbReference>
<dbReference type="OrthoDB" id="4414061at2"/>
<evidence type="ECO:0000256" key="2">
    <source>
        <dbReference type="ARBA" id="ARBA00022705"/>
    </source>
</evidence>
<dbReference type="InterPro" id="IPR043502">
    <property type="entry name" value="DNA/RNA_pol_sf"/>
</dbReference>
<dbReference type="PRINTS" id="PR00868">
    <property type="entry name" value="DNAPOLI"/>
</dbReference>
<dbReference type="PANTHER" id="PTHR10133">
    <property type="entry name" value="DNA POLYMERASE I"/>
    <property type="match status" value="1"/>
</dbReference>
<dbReference type="GO" id="GO:0006302">
    <property type="term" value="P:double-strand break repair"/>
    <property type="evidence" value="ECO:0007669"/>
    <property type="project" value="TreeGrafter"/>
</dbReference>
<evidence type="ECO:0000313" key="7">
    <source>
        <dbReference type="Proteomes" id="UP000317043"/>
    </source>
</evidence>
<dbReference type="InParanoid" id="A0A543AQY3"/>
<dbReference type="RefSeq" id="WP_142034487.1">
    <property type="nucleotide sequence ID" value="NZ_JBHTGS010000002.1"/>
</dbReference>
<evidence type="ECO:0000313" key="6">
    <source>
        <dbReference type="EMBL" id="TQL74979.1"/>
    </source>
</evidence>
<dbReference type="Gene3D" id="1.20.1060.10">
    <property type="entry name" value="Taq DNA Polymerase, Chain T, domain 4"/>
    <property type="match status" value="1"/>
</dbReference>
<sequence length="545" mass="59531">MKTALTPDAHGGGWLQELHADGSPAAEPRHVGDLAGHLDAAETAEETPRWVLAETRLVYPPLLERGTRLTRTWDATLTEAILLSTEKQAGQPAGLAAAHARMNGLPVPEAPTRHAPEQDTLFDTAPASDPLAELATLVAVHRNQRERLHDAGLGYLIAAESAGGLIAAEMTHHGLPWRRDIHDQLLTNLVGPRPVRGMRPKKLQQLADEISEAFGHRFNPDSPQQVIDAFHQAGHPIESTRAWEISDIDHPAVTPLLRYKELARVHSAHGWTWLRDWVSDGPLGTDHPHARFRPTYVVGGVVTGRWATDGGGALQIPKALRPACHADDGWKLIVADAAQLEPRVLAAMSHDDGMASAAGADDLYAALAPTFDGSRDDAKIALLSAMYGGTAGNASALLAVMKRRFPRAWDYVQTAAHTGETGGLVSTWLGRTCPPPSNNWWNKRTESTRAIRDRGRFTRNFVVQGTAAEWALTMMAYLRGRLRDLGELVFFQHDEIIIHCPGDNAEQIREFIQDAADAATRVLFQDTPVRIPLTGKIVDHYGEAK</sequence>
<dbReference type="NCBIfam" id="NF011538">
    <property type="entry name" value="PRK14975.1-1"/>
    <property type="match status" value="1"/>
</dbReference>
<evidence type="ECO:0000256" key="3">
    <source>
        <dbReference type="ARBA" id="ARBA00049244"/>
    </source>
</evidence>
<dbReference type="PANTHER" id="PTHR10133:SF27">
    <property type="entry name" value="DNA POLYMERASE NU"/>
    <property type="match status" value="1"/>
</dbReference>
<dbReference type="EMBL" id="VFOW01000001">
    <property type="protein sequence ID" value="TQL74979.1"/>
    <property type="molecule type" value="Genomic_DNA"/>
</dbReference>
<keyword evidence="7" id="KW-1185">Reference proteome</keyword>